<sequence>MRLLLDTHALIWWMSGEAGLSCTADAAIRDGGNTVFVSAVSAYEIALKHGMGRLPQAAPLAERFEAEVEIEGFAVLPITAREASQAGRMDNAHRDPFDRLLIAQGLLNELTLVSNERLFDSFGVARIW</sequence>
<comment type="caution">
    <text evidence="2">The sequence shown here is derived from an EMBL/GenBank/DDBJ whole genome shotgun (WGS) entry which is preliminary data.</text>
</comment>
<dbReference type="AlphaFoldDB" id="A0A4Y9RZX8"/>
<feature type="domain" description="PIN" evidence="1">
    <location>
        <begin position="4"/>
        <end position="121"/>
    </location>
</feature>
<proteinExistence type="predicted"/>
<keyword evidence="3" id="KW-1185">Reference proteome</keyword>
<gene>
    <name evidence="2" type="ORF">EGY25_04525</name>
</gene>
<organism evidence="2 3">
    <name type="scientific">Brevundimonas intermedia</name>
    <dbReference type="NCBI Taxonomy" id="74315"/>
    <lineage>
        <taxon>Bacteria</taxon>
        <taxon>Pseudomonadati</taxon>
        <taxon>Pseudomonadota</taxon>
        <taxon>Alphaproteobacteria</taxon>
        <taxon>Caulobacterales</taxon>
        <taxon>Caulobacteraceae</taxon>
        <taxon>Brevundimonas</taxon>
    </lineage>
</organism>
<dbReference type="SUPFAM" id="SSF88723">
    <property type="entry name" value="PIN domain-like"/>
    <property type="match status" value="1"/>
</dbReference>
<dbReference type="RefSeq" id="WP_135193848.1">
    <property type="nucleotide sequence ID" value="NZ_SPVH01000002.1"/>
</dbReference>
<evidence type="ECO:0000313" key="2">
    <source>
        <dbReference type="EMBL" id="TFW14463.1"/>
    </source>
</evidence>
<dbReference type="EMBL" id="SPVH01000002">
    <property type="protein sequence ID" value="TFW14463.1"/>
    <property type="molecule type" value="Genomic_DNA"/>
</dbReference>
<dbReference type="CDD" id="cd09872">
    <property type="entry name" value="PIN_Sll0205-like"/>
    <property type="match status" value="1"/>
</dbReference>
<accession>A0A4Y9RZX8</accession>
<name>A0A4Y9RZX8_9CAUL</name>
<protein>
    <submittedName>
        <fullName evidence="2">Type II toxin-antitoxin system VapC family toxin</fullName>
    </submittedName>
</protein>
<dbReference type="InterPro" id="IPR002716">
    <property type="entry name" value="PIN_dom"/>
</dbReference>
<dbReference type="InterPro" id="IPR052919">
    <property type="entry name" value="TA_system_RNase"/>
</dbReference>
<dbReference type="PANTHER" id="PTHR36173">
    <property type="entry name" value="RIBONUCLEASE VAPC16-RELATED"/>
    <property type="match status" value="1"/>
</dbReference>
<dbReference type="Gene3D" id="3.40.50.1010">
    <property type="entry name" value="5'-nuclease"/>
    <property type="match status" value="1"/>
</dbReference>
<dbReference type="InterPro" id="IPR029060">
    <property type="entry name" value="PIN-like_dom_sf"/>
</dbReference>
<dbReference type="Proteomes" id="UP000298216">
    <property type="component" value="Unassembled WGS sequence"/>
</dbReference>
<evidence type="ECO:0000313" key="3">
    <source>
        <dbReference type="Proteomes" id="UP000298216"/>
    </source>
</evidence>
<dbReference type="InterPro" id="IPR041705">
    <property type="entry name" value="PIN_Sll0205"/>
</dbReference>
<dbReference type="PANTHER" id="PTHR36173:SF2">
    <property type="entry name" value="RIBONUCLEASE VAPC16"/>
    <property type="match status" value="1"/>
</dbReference>
<dbReference type="Pfam" id="PF01850">
    <property type="entry name" value="PIN"/>
    <property type="match status" value="1"/>
</dbReference>
<reference evidence="2 3" key="1">
    <citation type="submission" date="2019-03" db="EMBL/GenBank/DDBJ databases">
        <title>Draft genome of Brevundimonas sp. a heavy metal resistant soil bacteria.</title>
        <authorList>
            <person name="Soto J."/>
        </authorList>
    </citation>
    <scope>NUCLEOTIDE SEQUENCE [LARGE SCALE GENOMIC DNA]</scope>
    <source>
        <strain evidence="2 3">B-10</strain>
    </source>
</reference>
<evidence type="ECO:0000259" key="1">
    <source>
        <dbReference type="Pfam" id="PF01850"/>
    </source>
</evidence>
<dbReference type="OrthoDB" id="9798990at2"/>